<dbReference type="Gene3D" id="3.60.120.10">
    <property type="entry name" value="Anthranilate synthase"/>
    <property type="match status" value="1"/>
</dbReference>
<name>A0ABT1PTC9_9ACTN</name>
<keyword evidence="9" id="KW-1185">Reference proteome</keyword>
<evidence type="ECO:0000256" key="1">
    <source>
        <dbReference type="ARBA" id="ARBA00012266"/>
    </source>
</evidence>
<comment type="caution">
    <text evidence="8">The sequence shown here is derived from an EMBL/GenBank/DDBJ whole genome shotgun (WGS) entry which is preliminary data.</text>
</comment>
<dbReference type="PRINTS" id="PR00097">
    <property type="entry name" value="ANTSNTHASEII"/>
</dbReference>
<dbReference type="PRINTS" id="PR00099">
    <property type="entry name" value="CPSGATASE"/>
</dbReference>
<protein>
    <recommendedName>
        <fullName evidence="1">anthranilate synthase</fullName>
        <ecNumber evidence="1">4.1.3.27</ecNumber>
    </recommendedName>
</protein>
<dbReference type="EMBL" id="JANFNG010000005">
    <property type="protein sequence ID" value="MCQ4080927.1"/>
    <property type="molecule type" value="Genomic_DNA"/>
</dbReference>
<feature type="domain" description="Chorismate-utilising enzyme C-terminal" evidence="7">
    <location>
        <begin position="136"/>
        <end position="394"/>
    </location>
</feature>
<evidence type="ECO:0000256" key="5">
    <source>
        <dbReference type="SAM" id="MobiDB-lite"/>
    </source>
</evidence>
<gene>
    <name evidence="8" type="ORF">NGB36_10020</name>
</gene>
<keyword evidence="3" id="KW-0456">Lyase</keyword>
<dbReference type="CDD" id="cd01743">
    <property type="entry name" value="GATase1_Anthranilate_Synthase"/>
    <property type="match status" value="1"/>
</dbReference>
<comment type="catalytic activity">
    <reaction evidence="4">
        <text>chorismate + L-glutamine = anthranilate + pyruvate + L-glutamate + H(+)</text>
        <dbReference type="Rhea" id="RHEA:21732"/>
        <dbReference type="ChEBI" id="CHEBI:15361"/>
        <dbReference type="ChEBI" id="CHEBI:15378"/>
        <dbReference type="ChEBI" id="CHEBI:16567"/>
        <dbReference type="ChEBI" id="CHEBI:29748"/>
        <dbReference type="ChEBI" id="CHEBI:29985"/>
        <dbReference type="ChEBI" id="CHEBI:58359"/>
        <dbReference type="EC" id="4.1.3.27"/>
    </reaction>
</comment>
<evidence type="ECO:0000313" key="8">
    <source>
        <dbReference type="EMBL" id="MCQ4080927.1"/>
    </source>
</evidence>
<reference evidence="8" key="1">
    <citation type="submission" date="2022-06" db="EMBL/GenBank/DDBJ databases">
        <title>Draft genome sequence of Streptomyces sp. RB6PN25 isolated from peat swamp forest in Thailand.</title>
        <authorList>
            <person name="Duangmal K."/>
            <person name="Klaysubun C."/>
        </authorList>
    </citation>
    <scope>NUCLEOTIDE SEQUENCE</scope>
    <source>
        <strain evidence="8">RB6PN25</strain>
    </source>
</reference>
<feature type="domain" description="Glutamine amidotransferase" evidence="6">
    <location>
        <begin position="464"/>
        <end position="638"/>
    </location>
</feature>
<dbReference type="SUPFAM" id="SSF52317">
    <property type="entry name" value="Class I glutamine amidotransferase-like"/>
    <property type="match status" value="1"/>
</dbReference>
<dbReference type="InterPro" id="IPR015890">
    <property type="entry name" value="Chorismate_C"/>
</dbReference>
<dbReference type="EC" id="4.1.3.27" evidence="1"/>
<dbReference type="RefSeq" id="WP_255919828.1">
    <property type="nucleotide sequence ID" value="NZ_JANFNG010000005.1"/>
</dbReference>
<dbReference type="InterPro" id="IPR019999">
    <property type="entry name" value="Anth_synth_I-like"/>
</dbReference>
<evidence type="ECO:0000259" key="7">
    <source>
        <dbReference type="Pfam" id="PF00425"/>
    </source>
</evidence>
<evidence type="ECO:0000256" key="2">
    <source>
        <dbReference type="ARBA" id="ARBA00022962"/>
    </source>
</evidence>
<dbReference type="InterPro" id="IPR017926">
    <property type="entry name" value="GATASE"/>
</dbReference>
<dbReference type="PANTHER" id="PTHR11236:SF49">
    <property type="entry name" value="ANTHRANILATE SYNTHASE COMPONENT 1"/>
    <property type="match status" value="1"/>
</dbReference>
<evidence type="ECO:0000313" key="9">
    <source>
        <dbReference type="Proteomes" id="UP001057702"/>
    </source>
</evidence>
<dbReference type="Pfam" id="PF00425">
    <property type="entry name" value="Chorismate_bind"/>
    <property type="match status" value="1"/>
</dbReference>
<dbReference type="InterPro" id="IPR006221">
    <property type="entry name" value="TrpG/PapA_dom"/>
</dbReference>
<feature type="region of interest" description="Disordered" evidence="5">
    <location>
        <begin position="408"/>
        <end position="427"/>
    </location>
</feature>
<dbReference type="Gene3D" id="3.40.50.880">
    <property type="match status" value="1"/>
</dbReference>
<dbReference type="Proteomes" id="UP001057702">
    <property type="component" value="Unassembled WGS sequence"/>
</dbReference>
<organism evidence="8 9">
    <name type="scientific">Streptomyces humicola</name>
    <dbReference type="NCBI Taxonomy" id="2953240"/>
    <lineage>
        <taxon>Bacteria</taxon>
        <taxon>Bacillati</taxon>
        <taxon>Actinomycetota</taxon>
        <taxon>Actinomycetes</taxon>
        <taxon>Kitasatosporales</taxon>
        <taxon>Streptomycetaceae</taxon>
        <taxon>Streptomyces</taxon>
    </lineage>
</organism>
<evidence type="ECO:0000256" key="3">
    <source>
        <dbReference type="ARBA" id="ARBA00023239"/>
    </source>
</evidence>
<proteinExistence type="predicted"/>
<keyword evidence="2" id="KW-0315">Glutamine amidotransferase</keyword>
<dbReference type="PRINTS" id="PR00096">
    <property type="entry name" value="GATASE"/>
</dbReference>
<dbReference type="PANTHER" id="PTHR11236">
    <property type="entry name" value="AMINOBENZOATE/ANTHRANILATE SYNTHASE"/>
    <property type="match status" value="1"/>
</dbReference>
<dbReference type="PROSITE" id="PS51273">
    <property type="entry name" value="GATASE_TYPE_1"/>
    <property type="match status" value="1"/>
</dbReference>
<dbReference type="InterPro" id="IPR005801">
    <property type="entry name" value="ADC_synthase"/>
</dbReference>
<dbReference type="Pfam" id="PF00117">
    <property type="entry name" value="GATase"/>
    <property type="match status" value="1"/>
</dbReference>
<sequence>MCNDDLRREGTARPDILSWILRRPEPPPFALLHRGTSTPGAEVEILVGETATVGSLSELPLRDTKECRGRPKHDLLVLVPYRQITERGFDCHDDGTPLTALSIQAQSAVPVDTVFRALPDRPVRLAADAGFDTEDAEYAATVQQIVSEEIGNGEGANFVIRRSFAGTVAGRPIDAALTVFRRLLATETDAYWTFLIFTGSRILVGASPEGHVTLDAGNVLMNPISGTLRHSPSGVTLPTVLEFLTDRKEIDELYMVVDEELKMMSRFCEPGVQVIGPGLKEMSRLTHTEYTLTGRSRRDVREILRETMFVPTVTGSPLENACRVIKRYEPNGRGYYSGVLALIGQDGEGLPTLDSTVLIRTAELDGAGALRVGVGATLVRHSNPASEVAETRAKAAAVVGALTNDVASPAVEPRRPEAPSPPLAGHPDVRKLLERRNQALSRFWLQPPGPRVYTRPELAGRSALVLDSADTFTAMLGHQLAALGTDVVVRRYDEPFETAGFDVVIVGPGPGDPRQSKHPKMHVLRSTVRRLLDENRPFLAVCLGHQILCDVLGLPIVRKAAPNQGLQLDIPFLGVRTRVGFYNTFVALSQTDRLPDDVIVVRDPATCEVHALHGRRFSSTQFHPESVLTEHGVDILGDLLTLALKP</sequence>
<dbReference type="SUPFAM" id="SSF56322">
    <property type="entry name" value="ADC synthase"/>
    <property type="match status" value="1"/>
</dbReference>
<accession>A0ABT1PTC9</accession>
<evidence type="ECO:0000256" key="4">
    <source>
        <dbReference type="ARBA" id="ARBA00047683"/>
    </source>
</evidence>
<dbReference type="InterPro" id="IPR029062">
    <property type="entry name" value="Class_I_gatase-like"/>
</dbReference>
<evidence type="ECO:0000259" key="6">
    <source>
        <dbReference type="Pfam" id="PF00117"/>
    </source>
</evidence>